<comment type="caution">
    <text evidence="1">The sequence shown here is derived from an EMBL/GenBank/DDBJ whole genome shotgun (WGS) entry which is preliminary data.</text>
</comment>
<dbReference type="Proteomes" id="UP001056120">
    <property type="component" value="Linkage Group LG14"/>
</dbReference>
<evidence type="ECO:0000313" key="2">
    <source>
        <dbReference type="Proteomes" id="UP001056120"/>
    </source>
</evidence>
<protein>
    <submittedName>
        <fullName evidence="1">Uncharacterized protein</fullName>
    </submittedName>
</protein>
<evidence type="ECO:0000313" key="1">
    <source>
        <dbReference type="EMBL" id="KAI3783568.1"/>
    </source>
</evidence>
<proteinExistence type="predicted"/>
<name>A0ACB9GK74_9ASTR</name>
<organism evidence="1 2">
    <name type="scientific">Smallanthus sonchifolius</name>
    <dbReference type="NCBI Taxonomy" id="185202"/>
    <lineage>
        <taxon>Eukaryota</taxon>
        <taxon>Viridiplantae</taxon>
        <taxon>Streptophyta</taxon>
        <taxon>Embryophyta</taxon>
        <taxon>Tracheophyta</taxon>
        <taxon>Spermatophyta</taxon>
        <taxon>Magnoliopsida</taxon>
        <taxon>eudicotyledons</taxon>
        <taxon>Gunneridae</taxon>
        <taxon>Pentapetalae</taxon>
        <taxon>asterids</taxon>
        <taxon>campanulids</taxon>
        <taxon>Asterales</taxon>
        <taxon>Asteraceae</taxon>
        <taxon>Asteroideae</taxon>
        <taxon>Heliantheae alliance</taxon>
        <taxon>Millerieae</taxon>
        <taxon>Smallanthus</taxon>
    </lineage>
</organism>
<accession>A0ACB9GK74</accession>
<dbReference type="EMBL" id="CM042031">
    <property type="protein sequence ID" value="KAI3783568.1"/>
    <property type="molecule type" value="Genomic_DNA"/>
</dbReference>
<reference evidence="2" key="1">
    <citation type="journal article" date="2022" name="Mol. Ecol. Resour.">
        <title>The genomes of chicory, endive, great burdock and yacon provide insights into Asteraceae palaeo-polyploidization history and plant inulin production.</title>
        <authorList>
            <person name="Fan W."/>
            <person name="Wang S."/>
            <person name="Wang H."/>
            <person name="Wang A."/>
            <person name="Jiang F."/>
            <person name="Liu H."/>
            <person name="Zhao H."/>
            <person name="Xu D."/>
            <person name="Zhang Y."/>
        </authorList>
    </citation>
    <scope>NUCLEOTIDE SEQUENCE [LARGE SCALE GENOMIC DNA]</scope>
    <source>
        <strain evidence="2">cv. Yunnan</strain>
    </source>
</reference>
<keyword evidence="2" id="KW-1185">Reference proteome</keyword>
<gene>
    <name evidence="1" type="ORF">L1987_42652</name>
</gene>
<sequence length="134" mass="14757">MKSSWSVPASSKKKDLMLGLMGGFHRGNSRISDNVSSVNKSEKETTIEIEAPCAFTFAPRYMNSFTKTTSLVSQVTVSLSSKLPSMVEYKIAEIGQKLVHFDGTMGFIADDLLSGPTEIRKKYLNVDSKSQLLI</sequence>
<reference evidence="1 2" key="2">
    <citation type="journal article" date="2022" name="Mol. Ecol. Resour.">
        <title>The genomes of chicory, endive, great burdock and yacon provide insights into Asteraceae paleo-polyploidization history and plant inulin production.</title>
        <authorList>
            <person name="Fan W."/>
            <person name="Wang S."/>
            <person name="Wang H."/>
            <person name="Wang A."/>
            <person name="Jiang F."/>
            <person name="Liu H."/>
            <person name="Zhao H."/>
            <person name="Xu D."/>
            <person name="Zhang Y."/>
        </authorList>
    </citation>
    <scope>NUCLEOTIDE SEQUENCE [LARGE SCALE GENOMIC DNA]</scope>
    <source>
        <strain evidence="2">cv. Yunnan</strain>
        <tissue evidence="1">Leaves</tissue>
    </source>
</reference>